<dbReference type="Proteomes" id="UP001224325">
    <property type="component" value="Chromosome"/>
</dbReference>
<dbReference type="GO" id="GO:0008168">
    <property type="term" value="F:methyltransferase activity"/>
    <property type="evidence" value="ECO:0007669"/>
    <property type="project" value="UniProtKB-KW"/>
</dbReference>
<evidence type="ECO:0000313" key="2">
    <source>
        <dbReference type="EMBL" id="XBL15729.1"/>
    </source>
</evidence>
<dbReference type="SUPFAM" id="SSF53335">
    <property type="entry name" value="S-adenosyl-L-methionine-dependent methyltransferases"/>
    <property type="match status" value="1"/>
</dbReference>
<dbReference type="CDD" id="cd02440">
    <property type="entry name" value="AdoMet_MTases"/>
    <property type="match status" value="1"/>
</dbReference>
<reference evidence="2" key="1">
    <citation type="submission" date="2024-04" db="EMBL/GenBank/DDBJ databases">
        <title>Mariniflexile litorale, isolated from the shallow sediments of the Sea of Japan.</title>
        <authorList>
            <person name="Romanenko L."/>
            <person name="Isaeva M."/>
        </authorList>
    </citation>
    <scope>NUCLEOTIDE SEQUENCE [LARGE SCALE GENOMIC DNA]</scope>
    <source>
        <strain evidence="2">KMM 9835</strain>
    </source>
</reference>
<dbReference type="EC" id="2.1.1.-" evidence="2"/>
<evidence type="ECO:0000313" key="3">
    <source>
        <dbReference type="Proteomes" id="UP001224325"/>
    </source>
</evidence>
<dbReference type="EMBL" id="CP155618">
    <property type="protein sequence ID" value="XBL15729.1"/>
    <property type="molecule type" value="Genomic_DNA"/>
</dbReference>
<sequence length="224" mass="26559">MKKQGEIYVNNDADKWFERNKYSNHNCFTEYLTGIFPKSFLRSKTIAEFGVGRGNNILFLSNYAQQIDGYDGSSKAIDNLKKIKESRTNIDGIEVNLGEEFVGLRTYDIIIFGFFTYMLSNEEFKILVENSKRLLNRNGYIYVYDFLSETMIEKVDSHNDKLKVFKRNIGFYLDEMKDFYLQDFKLWDNSKLNEYMSKDNQHTLDLSIESDDYNWTFSSLFKLR</sequence>
<dbReference type="KEGG" id="mlil:QLS71_006860"/>
<dbReference type="GO" id="GO:0032259">
    <property type="term" value="P:methylation"/>
    <property type="evidence" value="ECO:0007669"/>
    <property type="project" value="UniProtKB-KW"/>
</dbReference>
<organism evidence="2 3">
    <name type="scientific">Mariniflexile litorale</name>
    <dbReference type="NCBI Taxonomy" id="3045158"/>
    <lineage>
        <taxon>Bacteria</taxon>
        <taxon>Pseudomonadati</taxon>
        <taxon>Bacteroidota</taxon>
        <taxon>Flavobacteriia</taxon>
        <taxon>Flavobacteriales</taxon>
        <taxon>Flavobacteriaceae</taxon>
        <taxon>Mariniflexile</taxon>
    </lineage>
</organism>
<protein>
    <submittedName>
        <fullName evidence="2">Class I SAM-dependent methyltransferase</fullName>
        <ecNumber evidence="2">2.1.1.-</ecNumber>
    </submittedName>
</protein>
<keyword evidence="2" id="KW-0489">Methyltransferase</keyword>
<dbReference type="InterPro" id="IPR015985">
    <property type="entry name" value="TehB-like_dom"/>
</dbReference>
<dbReference type="RefSeq" id="WP_308991772.1">
    <property type="nucleotide sequence ID" value="NZ_CP155618.1"/>
</dbReference>
<gene>
    <name evidence="2" type="ORF">QLS71_006860</name>
</gene>
<proteinExistence type="predicted"/>
<keyword evidence="3" id="KW-1185">Reference proteome</keyword>
<dbReference type="Gene3D" id="3.40.50.150">
    <property type="entry name" value="Vaccinia Virus protein VP39"/>
    <property type="match status" value="1"/>
</dbReference>
<dbReference type="AlphaFoldDB" id="A0AAU7EI14"/>
<feature type="domain" description="Tellurite resistance methyltransferase TehB-like" evidence="1">
    <location>
        <begin position="42"/>
        <end position="196"/>
    </location>
</feature>
<dbReference type="InterPro" id="IPR029063">
    <property type="entry name" value="SAM-dependent_MTases_sf"/>
</dbReference>
<accession>A0AAU7EI14</accession>
<dbReference type="Pfam" id="PF03848">
    <property type="entry name" value="TehB"/>
    <property type="match status" value="1"/>
</dbReference>
<evidence type="ECO:0000259" key="1">
    <source>
        <dbReference type="Pfam" id="PF03848"/>
    </source>
</evidence>
<name>A0AAU7EI14_9FLAO</name>
<keyword evidence="2" id="KW-0808">Transferase</keyword>